<keyword evidence="2 4" id="KW-0863">Zinc-finger</keyword>
<comment type="caution">
    <text evidence="7">The sequence shown here is derived from an EMBL/GenBank/DDBJ whole genome shotgun (WGS) entry which is preliminary data.</text>
</comment>
<keyword evidence="8" id="KW-1185">Reference proteome</keyword>
<feature type="compositionally biased region" description="Polar residues" evidence="5">
    <location>
        <begin position="118"/>
        <end position="131"/>
    </location>
</feature>
<evidence type="ECO:0000256" key="2">
    <source>
        <dbReference type="ARBA" id="ARBA00022771"/>
    </source>
</evidence>
<dbReference type="PANTHER" id="PTHR20922:SF13">
    <property type="entry name" value="DNL-TYPE ZINC FINGER PROTEIN"/>
    <property type="match status" value="1"/>
</dbReference>
<feature type="domain" description="DNL-type" evidence="6">
    <location>
        <begin position="146"/>
        <end position="235"/>
    </location>
</feature>
<evidence type="ECO:0000256" key="5">
    <source>
        <dbReference type="SAM" id="MobiDB-lite"/>
    </source>
</evidence>
<evidence type="ECO:0000256" key="3">
    <source>
        <dbReference type="ARBA" id="ARBA00022833"/>
    </source>
</evidence>
<dbReference type="PANTHER" id="PTHR20922">
    <property type="entry name" value="DNL-TYPE ZINC FINGER PROTEIN"/>
    <property type="match status" value="1"/>
</dbReference>
<proteinExistence type="predicted"/>
<accession>A0ABD3N431</accession>
<feature type="region of interest" description="Disordered" evidence="5">
    <location>
        <begin position="70"/>
        <end position="131"/>
    </location>
</feature>
<dbReference type="Proteomes" id="UP001530293">
    <property type="component" value="Unassembled WGS sequence"/>
</dbReference>
<keyword evidence="3" id="KW-0862">Zinc</keyword>
<dbReference type="AlphaFoldDB" id="A0ABD3N431"/>
<organism evidence="7 8">
    <name type="scientific">Discostella pseudostelligera</name>
    <dbReference type="NCBI Taxonomy" id="259834"/>
    <lineage>
        <taxon>Eukaryota</taxon>
        <taxon>Sar</taxon>
        <taxon>Stramenopiles</taxon>
        <taxon>Ochrophyta</taxon>
        <taxon>Bacillariophyta</taxon>
        <taxon>Coscinodiscophyceae</taxon>
        <taxon>Thalassiosirophycidae</taxon>
        <taxon>Stephanodiscales</taxon>
        <taxon>Stephanodiscaceae</taxon>
        <taxon>Discostella</taxon>
    </lineage>
</organism>
<evidence type="ECO:0000313" key="8">
    <source>
        <dbReference type="Proteomes" id="UP001530293"/>
    </source>
</evidence>
<protein>
    <recommendedName>
        <fullName evidence="6">DNL-type domain-containing protein</fullName>
    </recommendedName>
</protein>
<dbReference type="InterPro" id="IPR007853">
    <property type="entry name" value="Znf_DNL-typ"/>
</dbReference>
<dbReference type="EMBL" id="JALLBG020000035">
    <property type="protein sequence ID" value="KAL3770818.1"/>
    <property type="molecule type" value="Genomic_DNA"/>
</dbReference>
<dbReference type="PROSITE" id="PS51501">
    <property type="entry name" value="ZF_DNL"/>
    <property type="match status" value="1"/>
</dbReference>
<gene>
    <name evidence="7" type="ORF">ACHAWU_006377</name>
</gene>
<evidence type="ECO:0000259" key="6">
    <source>
        <dbReference type="PROSITE" id="PS51501"/>
    </source>
</evidence>
<keyword evidence="1" id="KW-0479">Metal-binding</keyword>
<evidence type="ECO:0000313" key="7">
    <source>
        <dbReference type="EMBL" id="KAL3770818.1"/>
    </source>
</evidence>
<evidence type="ECO:0000256" key="1">
    <source>
        <dbReference type="ARBA" id="ARBA00022723"/>
    </source>
</evidence>
<evidence type="ECO:0000256" key="4">
    <source>
        <dbReference type="PROSITE-ProRule" id="PRU00834"/>
    </source>
</evidence>
<name>A0ABD3N431_9STRA</name>
<reference evidence="7 8" key="1">
    <citation type="submission" date="2024-10" db="EMBL/GenBank/DDBJ databases">
        <title>Updated reference genomes for cyclostephanoid diatoms.</title>
        <authorList>
            <person name="Roberts W.R."/>
            <person name="Alverson A.J."/>
        </authorList>
    </citation>
    <scope>NUCLEOTIDE SEQUENCE [LARGE SCALE GENOMIC DNA]</scope>
    <source>
        <strain evidence="7 8">AJA232-27</strain>
    </source>
</reference>
<dbReference type="InterPro" id="IPR024158">
    <property type="entry name" value="Mt_import_TIM15"/>
</dbReference>
<dbReference type="GO" id="GO:0008270">
    <property type="term" value="F:zinc ion binding"/>
    <property type="evidence" value="ECO:0007669"/>
    <property type="project" value="UniProtKB-KW"/>
</dbReference>
<dbReference type="Pfam" id="PF05180">
    <property type="entry name" value="zf-DNL"/>
    <property type="match status" value="1"/>
</dbReference>
<sequence length="281" mass="31260">MRPLLPVISVSVSVALNNLKFETTNAFHAAAAPHSDRCQSTIANPFNNHHHHHQLQQQHRVRKNPIVLCATRGAPDGGEEAQQQQPDADDNNEASVGFTALPPIGASSFRDYTRPGGENNTDDQPSKLESNNNYNKNIIVSEHTNLVSSKFQIQYTCKVCSTRNSHSVSRLAYRKGVVIAMCKGCLCRHLLADNLGWSNYAGGFNFDDGETNIEMYMENKARENGNDDEKKENDLVMRVNREVFDLEHVLYKGQGKDMTSAIGAMEGGDQQGDDENEIRWG</sequence>